<evidence type="ECO:0000313" key="19">
    <source>
        <dbReference type="EMBL" id="PWR74925.1"/>
    </source>
</evidence>
<evidence type="ECO:0000256" key="13">
    <source>
        <dbReference type="ARBA" id="ARBA00048988"/>
    </source>
</evidence>
<organism evidence="19 20">
    <name type="scientific">Methanospirillum stamsii</name>
    <dbReference type="NCBI Taxonomy" id="1277351"/>
    <lineage>
        <taxon>Archaea</taxon>
        <taxon>Methanobacteriati</taxon>
        <taxon>Methanobacteriota</taxon>
        <taxon>Stenosarchaea group</taxon>
        <taxon>Methanomicrobia</taxon>
        <taxon>Methanomicrobiales</taxon>
        <taxon>Methanospirillaceae</taxon>
        <taxon>Methanospirillum</taxon>
    </lineage>
</organism>
<dbReference type="GO" id="GO:0004527">
    <property type="term" value="F:exonuclease activity"/>
    <property type="evidence" value="ECO:0007669"/>
    <property type="project" value="UniProtKB-KW"/>
</dbReference>
<dbReference type="PANTHER" id="PTHR11070">
    <property type="entry name" value="UVRD / RECB / PCRA DNA HELICASE FAMILY MEMBER"/>
    <property type="match status" value="1"/>
</dbReference>
<dbReference type="SUPFAM" id="SSF52540">
    <property type="entry name" value="P-loop containing nucleoside triphosphate hydrolases"/>
    <property type="match status" value="1"/>
</dbReference>
<evidence type="ECO:0000256" key="12">
    <source>
        <dbReference type="ARBA" id="ARBA00034808"/>
    </source>
</evidence>
<feature type="domain" description="UvrD-like helicase C-terminal" evidence="18">
    <location>
        <begin position="472"/>
        <end position="773"/>
    </location>
</feature>
<dbReference type="Gene3D" id="3.40.50.300">
    <property type="entry name" value="P-loop containing nucleotide triphosphate hydrolases"/>
    <property type="match status" value="4"/>
</dbReference>
<proteinExistence type="predicted"/>
<dbReference type="EC" id="5.6.2.4" evidence="12"/>
<keyword evidence="1" id="KW-0540">Nuclease</keyword>
<keyword evidence="7 14" id="KW-0067">ATP-binding</keyword>
<evidence type="ECO:0000256" key="11">
    <source>
        <dbReference type="ARBA" id="ARBA00034617"/>
    </source>
</evidence>
<dbReference type="GO" id="GO:0005524">
    <property type="term" value="F:ATP binding"/>
    <property type="evidence" value="ECO:0007669"/>
    <property type="project" value="UniProtKB-UniRule"/>
</dbReference>
<evidence type="ECO:0000256" key="6">
    <source>
        <dbReference type="ARBA" id="ARBA00022839"/>
    </source>
</evidence>
<dbReference type="Gene3D" id="3.90.320.10">
    <property type="match status" value="1"/>
</dbReference>
<reference evidence="19 20" key="1">
    <citation type="submission" date="2018-05" db="EMBL/GenBank/DDBJ databases">
        <title>Draft genome of Methanospirillum stamsii Pt1.</title>
        <authorList>
            <person name="Dueholm M.S."/>
            <person name="Nielsen P.H."/>
            <person name="Bakmann L.F."/>
            <person name="Otzen D.E."/>
        </authorList>
    </citation>
    <scope>NUCLEOTIDE SEQUENCE [LARGE SCALE GENOMIC DNA]</scope>
    <source>
        <strain evidence="19 20">Pt1</strain>
    </source>
</reference>
<keyword evidence="10" id="KW-0413">Isomerase</keyword>
<dbReference type="GO" id="GO:0033202">
    <property type="term" value="C:DNA helicase complex"/>
    <property type="evidence" value="ECO:0007669"/>
    <property type="project" value="TreeGrafter"/>
</dbReference>
<dbReference type="InterPro" id="IPR014017">
    <property type="entry name" value="DNA_helicase_UvrD-like_C"/>
</dbReference>
<evidence type="ECO:0000259" key="18">
    <source>
        <dbReference type="PROSITE" id="PS51217"/>
    </source>
</evidence>
<evidence type="ECO:0000256" key="8">
    <source>
        <dbReference type="ARBA" id="ARBA00023125"/>
    </source>
</evidence>
<evidence type="ECO:0000256" key="2">
    <source>
        <dbReference type="ARBA" id="ARBA00022741"/>
    </source>
</evidence>
<keyword evidence="4 14" id="KW-0378">Hydrolase</keyword>
<evidence type="ECO:0000256" key="7">
    <source>
        <dbReference type="ARBA" id="ARBA00022840"/>
    </source>
</evidence>
<dbReference type="PROSITE" id="PS51217">
    <property type="entry name" value="UVRD_HELICASE_CTER"/>
    <property type="match status" value="1"/>
</dbReference>
<keyword evidence="2 14" id="KW-0547">Nucleotide-binding</keyword>
<dbReference type="Pfam" id="PF00580">
    <property type="entry name" value="UvrD-helicase"/>
    <property type="match status" value="2"/>
</dbReference>
<evidence type="ECO:0000256" key="9">
    <source>
        <dbReference type="ARBA" id="ARBA00023204"/>
    </source>
</evidence>
<keyword evidence="5 14" id="KW-0347">Helicase</keyword>
<name>A0A2V2N8M9_9EURY</name>
<keyword evidence="20" id="KW-1185">Reference proteome</keyword>
<comment type="catalytic activity">
    <reaction evidence="11">
        <text>Couples ATP hydrolysis with the unwinding of duplex DNA by translocating in the 3'-5' direction.</text>
        <dbReference type="EC" id="5.6.2.4"/>
    </reaction>
</comment>
<evidence type="ECO:0000256" key="1">
    <source>
        <dbReference type="ARBA" id="ARBA00022722"/>
    </source>
</evidence>
<keyword evidence="9" id="KW-0234">DNA repair</keyword>
<gene>
    <name evidence="19" type="ORF">DLD82_06770</name>
</gene>
<evidence type="ECO:0000256" key="5">
    <source>
        <dbReference type="ARBA" id="ARBA00022806"/>
    </source>
</evidence>
<evidence type="ECO:0000256" key="10">
    <source>
        <dbReference type="ARBA" id="ARBA00023235"/>
    </source>
</evidence>
<dbReference type="Pfam" id="PF12705">
    <property type="entry name" value="PDDEXK_1"/>
    <property type="match status" value="1"/>
</dbReference>
<dbReference type="InterPro" id="IPR014016">
    <property type="entry name" value="UvrD-like_ATP-bd"/>
</dbReference>
<dbReference type="GO" id="GO:0003677">
    <property type="term" value="F:DNA binding"/>
    <property type="evidence" value="ECO:0007669"/>
    <property type="project" value="UniProtKB-KW"/>
</dbReference>
<evidence type="ECO:0000256" key="15">
    <source>
        <dbReference type="SAM" id="Coils"/>
    </source>
</evidence>
<dbReference type="GO" id="GO:0000725">
    <property type="term" value="P:recombinational repair"/>
    <property type="evidence" value="ECO:0007669"/>
    <property type="project" value="TreeGrafter"/>
</dbReference>
<protein>
    <recommendedName>
        <fullName evidence="12">DNA 3'-5' helicase</fullName>
        <ecNumber evidence="12">5.6.2.4</ecNumber>
    </recommendedName>
</protein>
<dbReference type="GO" id="GO:0005829">
    <property type="term" value="C:cytosol"/>
    <property type="evidence" value="ECO:0007669"/>
    <property type="project" value="TreeGrafter"/>
</dbReference>
<keyword evidence="6" id="KW-0269">Exonuclease</keyword>
<dbReference type="EMBL" id="QGMZ01000014">
    <property type="protein sequence ID" value="PWR74925.1"/>
    <property type="molecule type" value="Genomic_DNA"/>
</dbReference>
<feature type="domain" description="UvrD-like helicase ATP-binding" evidence="17">
    <location>
        <begin position="11"/>
        <end position="471"/>
    </location>
</feature>
<keyword evidence="8" id="KW-0238">DNA-binding</keyword>
<evidence type="ECO:0000256" key="16">
    <source>
        <dbReference type="SAM" id="MobiDB-lite"/>
    </source>
</evidence>
<accession>A0A2V2N8M9</accession>
<feature type="compositionally biased region" description="Basic and acidic residues" evidence="16">
    <location>
        <begin position="1"/>
        <end position="18"/>
    </location>
</feature>
<dbReference type="PANTHER" id="PTHR11070:SF48">
    <property type="entry name" value="ATP-DEPENDENT HELICASE_NUCLEASE SUBUNIT A"/>
    <property type="match status" value="1"/>
</dbReference>
<keyword evidence="3" id="KW-0227">DNA damage</keyword>
<feature type="binding site" evidence="14">
    <location>
        <begin position="32"/>
        <end position="39"/>
    </location>
    <ligand>
        <name>ATP</name>
        <dbReference type="ChEBI" id="CHEBI:30616"/>
    </ligand>
</feature>
<feature type="coiled-coil region" evidence="15">
    <location>
        <begin position="296"/>
        <end position="323"/>
    </location>
</feature>
<dbReference type="GO" id="GO:0043138">
    <property type="term" value="F:3'-5' DNA helicase activity"/>
    <property type="evidence" value="ECO:0007669"/>
    <property type="project" value="UniProtKB-EC"/>
</dbReference>
<dbReference type="PROSITE" id="PS51198">
    <property type="entry name" value="UVRD_HELICASE_ATP_BIND"/>
    <property type="match status" value="1"/>
</dbReference>
<keyword evidence="15" id="KW-0175">Coiled coil</keyword>
<dbReference type="InterPro" id="IPR011604">
    <property type="entry name" value="PDDEXK-like_dom_sf"/>
</dbReference>
<dbReference type="AlphaFoldDB" id="A0A2V2N8M9"/>
<dbReference type="SUPFAM" id="SSF52980">
    <property type="entry name" value="Restriction endonuclease-like"/>
    <property type="match status" value="1"/>
</dbReference>
<evidence type="ECO:0000256" key="4">
    <source>
        <dbReference type="ARBA" id="ARBA00022801"/>
    </source>
</evidence>
<evidence type="ECO:0000313" key="20">
    <source>
        <dbReference type="Proteomes" id="UP000245934"/>
    </source>
</evidence>
<evidence type="ECO:0000259" key="17">
    <source>
        <dbReference type="PROSITE" id="PS51198"/>
    </source>
</evidence>
<dbReference type="InterPro" id="IPR027417">
    <property type="entry name" value="P-loop_NTPase"/>
</dbReference>
<feature type="region of interest" description="Disordered" evidence="16">
    <location>
        <begin position="1"/>
        <end position="20"/>
    </location>
</feature>
<comment type="caution">
    <text evidence="19">The sequence shown here is derived from an EMBL/GenBank/DDBJ whole genome shotgun (WGS) entry which is preliminary data.</text>
</comment>
<sequence>MLNRAKKEEKMAGTERQQEAITSHDTSVVVSAGAGTGKTYVLVNKYMDLLESFGWQNPDSINGISVLNILALTFTDKAAAEMKERIRSELEKREGAFWERSRLEFLIAPVQTFHSFCASVLREFPFEAGLEPSFNVLDQEESSRIFSLSFQELIHTPAEKEIKDSLIRNLSVVGEYSLEKITRYLYSHREDAEEFFFQLESNPDVVISRWQEEIQKFREQEVDNLRNNKKFSDMVISLLGFAAMDIPADDKAMIYLQDVKPYLESLLETDNPDKFLDASSSFLQESLKGGSKKNWSEDLLKELRETNKTLNELLKKNIEYIRKTEFIPENPFSILTLRFLADLNRTFSRFCTIIEKKKSDAGGIDFYDLIRYTKKLFRTNQETVASYYKDRYRYILIDEFQDTDPAQFEIVNTIIGEPSPEVNSLFIVGDPKQSIYLFRDADVTRFRDAQNLITGACNGKNIPLDVCFRSSPEVVSFVNTLFSRLFHTAEKPWEFTYDFIQVSNERKNHEGSVTLILIQKDAEVPECEVISQHIETLIKEQTTVYEEGIRDKDGNRTFVERAAIYGDIAILLERRTHLGHFIHSLAIRNIPYYVHKGTGFYNRQEILDLISLISVLYRPYDDIHMVGLLRSPYFGLSDLEILQISRYAGSSFLEKILNSSKEYPKFAQVYTHLTGWMQCAGRLRLVPLIRSVLIKSGVMAVYGGLVEGDQVISNIEKLLDIIRTKEEIGKYQLPDLVIDLYDALDREEEEGEAMIDDPDLDAVTVMTIHAAKGLEFPIVFIPEMAARPNLDQGPVLLGSSRSLMGVVLPDPENNLESTKTPIYRLLKKELDYKLLAEKKRLLYVALTRAADHLIMSGEIGEELPDGTHNTRLDWIIPTLGISDYDIGEGHILIQDADGRDISVRIITPDEDIRSIDPGVPPFIIPPELMECHGTFEKKVIKTQETSKIPYQVTQLAEHLSLPLIEIDHEYEGEGALFGSAVHEVLRGRDPDLVVKEFGILDEKQQEKLQTVLEEFLNQISIAEMSDVFREYAFTVSIAGIPLTGRIDLLFRRPDGTWRIIDYKSDALAVLQLSQKESYQFQLESYRRAAEILGMNPALSVLYSVSDKKLIELDPWPDEKYYSFLTTCVEQINVHKPG</sequence>
<evidence type="ECO:0000256" key="14">
    <source>
        <dbReference type="PROSITE-ProRule" id="PRU00560"/>
    </source>
</evidence>
<dbReference type="Pfam" id="PF13361">
    <property type="entry name" value="UvrD_C"/>
    <property type="match status" value="1"/>
</dbReference>
<dbReference type="InterPro" id="IPR000212">
    <property type="entry name" value="DNA_helicase_UvrD/REP"/>
</dbReference>
<comment type="catalytic activity">
    <reaction evidence="13">
        <text>ATP + H2O = ADP + phosphate + H(+)</text>
        <dbReference type="Rhea" id="RHEA:13065"/>
        <dbReference type="ChEBI" id="CHEBI:15377"/>
        <dbReference type="ChEBI" id="CHEBI:15378"/>
        <dbReference type="ChEBI" id="CHEBI:30616"/>
        <dbReference type="ChEBI" id="CHEBI:43474"/>
        <dbReference type="ChEBI" id="CHEBI:456216"/>
        <dbReference type="EC" id="5.6.2.4"/>
    </reaction>
</comment>
<evidence type="ECO:0000256" key="3">
    <source>
        <dbReference type="ARBA" id="ARBA00022763"/>
    </source>
</evidence>
<dbReference type="InterPro" id="IPR038726">
    <property type="entry name" value="PDDEXK_AddAB-type"/>
</dbReference>
<dbReference type="InterPro" id="IPR011335">
    <property type="entry name" value="Restrct_endonuc-II-like"/>
</dbReference>
<dbReference type="Proteomes" id="UP000245934">
    <property type="component" value="Unassembled WGS sequence"/>
</dbReference>